<evidence type="ECO:0000256" key="1">
    <source>
        <dbReference type="ARBA" id="ARBA00004123"/>
    </source>
</evidence>
<dbReference type="InterPro" id="IPR016024">
    <property type="entry name" value="ARM-type_fold"/>
</dbReference>
<keyword evidence="11" id="KW-1185">Reference proteome</keyword>
<reference evidence="10 11" key="1">
    <citation type="submission" date="2023-11" db="EMBL/GenBank/DDBJ databases">
        <title>Dfirmibasis_genome.</title>
        <authorList>
            <person name="Edelbroek B."/>
            <person name="Kjellin J."/>
            <person name="Jerlstrom-Hultqvist J."/>
            <person name="Soderbom F."/>
        </authorList>
    </citation>
    <scope>NUCLEOTIDE SEQUENCE [LARGE SCALE GENOMIC DNA]</scope>
    <source>
        <strain evidence="10 11">TNS-C-14</strain>
    </source>
</reference>
<comment type="caution">
    <text evidence="10">The sequence shown here is derived from an EMBL/GenBank/DDBJ whole genome shotgun (WGS) entry which is preliminary data.</text>
</comment>
<organism evidence="10 11">
    <name type="scientific">Dictyostelium firmibasis</name>
    <dbReference type="NCBI Taxonomy" id="79012"/>
    <lineage>
        <taxon>Eukaryota</taxon>
        <taxon>Amoebozoa</taxon>
        <taxon>Evosea</taxon>
        <taxon>Eumycetozoa</taxon>
        <taxon>Dictyostelia</taxon>
        <taxon>Dictyosteliales</taxon>
        <taxon>Dictyosteliaceae</taxon>
        <taxon>Dictyostelium</taxon>
    </lineage>
</organism>
<sequence>MEIEFIQNLEKYCIGLQSSKNNEREASEQCILSLMKTPQPYKLCFNLLAKSNLTIAHFYALLMIRDSAIREWAALDSQTKLVIIETLFQYIENISSMNFLNYATKGQSFNTLGVIIKRGWLDTEKYDNNNNNNNKGQMELNQIVMDRVYQYIDSGLPDRIEISIKIIGSLIIEFSSSSKAAHIQLSWEFHQKCLITFQNLHLQPIFRKVLELLQHFKEHIQQVPSRLNDQSFIQILYTSVKVFTDILDWRFLESGSSVLAYITSYSGGRNNLKPTTEWSSLFTVSNGSSPVASLVFGLYQLVEKVEKIPNLLRHAMSQLCSLQGPIIKDTTIKNQYLSEVLTYTTKLIEKAITTRNWNEMEDISNIIYRFCNTYKFSGIACLSNNIVIPFLQYTTQFVLSSLNLMKIWAKHGEEELEEEFENDCFDILLRSFVAFISDAEMLINRKRVEQLENFKEQYQILKQCTSQIYQNYIQSRLELSEIEINKSKDELEPSSSCGGGEDEIDEDKKKYDEQLRSIAYIGRLNPGQSLELLKNEINRIINLLRERISDPILFESLHWLLIFAGHLIFDAENKSPSAIPNAIEDYTFEQCNLTPPNQPDSVIDLCNAVFRFHMEYENPLLNNGKVDSISPLVSQTSLWFTSGWVLVYLLPSNVFNVQISPKIIEAYGSEQPVLSITDYFINKILLNLKCWSGDIDVLKATSNLLNNFTTNKELCKYLVRSPNWSRLFFLEGLSSQQLPPSVYGQLFKAFSRVVFSFPISSRKDYFIQLVKTLVEQMDGVLGRPDFTKISQEAKIKENIYILLEKLNGIVSVSESEYVDDDDDCLFLTLDLFTKYATSLIAMIPLYDHCNDIVLLILRLFSNLTKHQLEFLNQDRARSIFPLVIQLFNAVTSTSSHKKTLDSKEYYHRVRIMVKILTNIITFGDQRNNCPIILSETVFHGINIITPCLSNNDLLLYPKLARNYFMITTYLFGSDSIEVKNVPVINTIYSLIEAGILHHDLEIVKACFECIGFLTKNLEKSKEKSGGLVDPHYQGVLVQFIGSVINFLLLQDFNVDELLSCASETLFSLMYSSPDGYRSKVIELITRQDPSIQSRVLQQFETLTIAGTDRKSKDLFMKNLQTFLVNVKSLINKK</sequence>
<keyword evidence="6" id="KW-0653">Protein transport</keyword>
<evidence type="ECO:0000259" key="9">
    <source>
        <dbReference type="PROSITE" id="PS50166"/>
    </source>
</evidence>
<dbReference type="SUPFAM" id="SSF48371">
    <property type="entry name" value="ARM repeat"/>
    <property type="match status" value="1"/>
</dbReference>
<dbReference type="GO" id="GO:0005643">
    <property type="term" value="C:nuclear pore"/>
    <property type="evidence" value="ECO:0007669"/>
    <property type="project" value="TreeGrafter"/>
</dbReference>
<gene>
    <name evidence="10" type="ORF">RB653_005751</name>
</gene>
<keyword evidence="5" id="KW-0963">Cytoplasm</keyword>
<evidence type="ECO:0000256" key="4">
    <source>
        <dbReference type="ARBA" id="ARBA00022448"/>
    </source>
</evidence>
<dbReference type="InterPro" id="IPR011989">
    <property type="entry name" value="ARM-like"/>
</dbReference>
<keyword evidence="7" id="KW-0539">Nucleus</keyword>
<dbReference type="PROSITE" id="PS50166">
    <property type="entry name" value="IMPORTIN_B_NT"/>
    <property type="match status" value="1"/>
</dbReference>
<dbReference type="InterPro" id="IPR001494">
    <property type="entry name" value="Importin-beta_N"/>
</dbReference>
<dbReference type="GO" id="GO:0006611">
    <property type="term" value="P:protein export from nucleus"/>
    <property type="evidence" value="ECO:0007669"/>
    <property type="project" value="TreeGrafter"/>
</dbReference>
<dbReference type="Gene3D" id="1.25.10.10">
    <property type="entry name" value="Leucine-rich Repeat Variant"/>
    <property type="match status" value="2"/>
</dbReference>
<feature type="domain" description="Importin N-terminal" evidence="9">
    <location>
        <begin position="27"/>
        <end position="93"/>
    </location>
</feature>
<accession>A0AAN7U1S5</accession>
<keyword evidence="4" id="KW-0813">Transport</keyword>
<proteinExistence type="inferred from homology"/>
<dbReference type="AlphaFoldDB" id="A0AAN7U1S5"/>
<comment type="similarity">
    <text evidence="3">Belongs to the exportin family.</text>
</comment>
<dbReference type="GO" id="GO:0031267">
    <property type="term" value="F:small GTPase binding"/>
    <property type="evidence" value="ECO:0007669"/>
    <property type="project" value="InterPro"/>
</dbReference>
<evidence type="ECO:0000313" key="10">
    <source>
        <dbReference type="EMBL" id="KAK5584144.1"/>
    </source>
</evidence>
<dbReference type="GO" id="GO:0005737">
    <property type="term" value="C:cytoplasm"/>
    <property type="evidence" value="ECO:0007669"/>
    <property type="project" value="UniProtKB-SubCell"/>
</dbReference>
<dbReference type="GO" id="GO:0005049">
    <property type="term" value="F:nuclear export signal receptor activity"/>
    <property type="evidence" value="ECO:0007669"/>
    <property type="project" value="InterPro"/>
</dbReference>
<dbReference type="PANTHER" id="PTHR12596:SF1">
    <property type="entry name" value="EXPORTIN-4"/>
    <property type="match status" value="1"/>
</dbReference>
<evidence type="ECO:0000256" key="7">
    <source>
        <dbReference type="ARBA" id="ARBA00023242"/>
    </source>
</evidence>
<evidence type="ECO:0000256" key="3">
    <source>
        <dbReference type="ARBA" id="ARBA00009466"/>
    </source>
</evidence>
<evidence type="ECO:0000256" key="6">
    <source>
        <dbReference type="ARBA" id="ARBA00022927"/>
    </source>
</evidence>
<evidence type="ECO:0000256" key="5">
    <source>
        <dbReference type="ARBA" id="ARBA00022490"/>
    </source>
</evidence>
<evidence type="ECO:0000256" key="8">
    <source>
        <dbReference type="ARBA" id="ARBA00040444"/>
    </source>
</evidence>
<comment type="subcellular location">
    <subcellularLocation>
        <location evidence="2">Cytoplasm</location>
    </subcellularLocation>
    <subcellularLocation>
        <location evidence="1">Nucleus</location>
    </subcellularLocation>
</comment>
<dbReference type="InterPro" id="IPR044189">
    <property type="entry name" value="XPO4/7-like"/>
</dbReference>
<evidence type="ECO:0000313" key="11">
    <source>
        <dbReference type="Proteomes" id="UP001344447"/>
    </source>
</evidence>
<name>A0AAN7U1S5_9MYCE</name>
<dbReference type="EMBL" id="JAVFKY010000001">
    <property type="protein sequence ID" value="KAK5584144.1"/>
    <property type="molecule type" value="Genomic_DNA"/>
</dbReference>
<protein>
    <recommendedName>
        <fullName evidence="8">Exportin-4</fullName>
    </recommendedName>
</protein>
<dbReference type="PANTHER" id="PTHR12596">
    <property type="entry name" value="EXPORTIN 4,7-RELATED"/>
    <property type="match status" value="1"/>
</dbReference>
<evidence type="ECO:0000256" key="2">
    <source>
        <dbReference type="ARBA" id="ARBA00004496"/>
    </source>
</evidence>
<dbReference type="Proteomes" id="UP001344447">
    <property type="component" value="Unassembled WGS sequence"/>
</dbReference>